<dbReference type="Gene3D" id="1.10.238.10">
    <property type="entry name" value="EF-hand"/>
    <property type="match status" value="1"/>
</dbReference>
<evidence type="ECO:0000256" key="3">
    <source>
        <dbReference type="ARBA" id="ARBA00022692"/>
    </source>
</evidence>
<evidence type="ECO:0000259" key="12">
    <source>
        <dbReference type="PROSITE" id="PS50222"/>
    </source>
</evidence>
<dbReference type="GO" id="GO:0055085">
    <property type="term" value="P:transmembrane transport"/>
    <property type="evidence" value="ECO:0007669"/>
    <property type="project" value="InterPro"/>
</dbReference>
<evidence type="ECO:0000256" key="11">
    <source>
        <dbReference type="SAM" id="Phobius"/>
    </source>
</evidence>
<dbReference type="GO" id="GO:0005509">
    <property type="term" value="F:calcium ion binding"/>
    <property type="evidence" value="ECO:0007669"/>
    <property type="project" value="InterPro"/>
</dbReference>
<feature type="transmembrane region" description="Helical" evidence="11">
    <location>
        <begin position="458"/>
        <end position="478"/>
    </location>
</feature>
<dbReference type="PRINTS" id="PR00926">
    <property type="entry name" value="MITOCARRIER"/>
</dbReference>
<dbReference type="PANTHER" id="PTHR24089">
    <property type="entry name" value="SOLUTE CARRIER FAMILY 25"/>
    <property type="match status" value="1"/>
</dbReference>
<keyword evidence="6 11" id="KW-1133">Transmembrane helix</keyword>
<evidence type="ECO:0000256" key="2">
    <source>
        <dbReference type="ARBA" id="ARBA00022448"/>
    </source>
</evidence>
<reference evidence="13 14" key="1">
    <citation type="journal article" date="2024" name="Nat. Commun.">
        <title>Phylogenomics reveals the evolutionary origins of lichenization in chlorophyte algae.</title>
        <authorList>
            <person name="Puginier C."/>
            <person name="Libourel C."/>
            <person name="Otte J."/>
            <person name="Skaloud P."/>
            <person name="Haon M."/>
            <person name="Grisel S."/>
            <person name="Petersen M."/>
            <person name="Berrin J.G."/>
            <person name="Delaux P.M."/>
            <person name="Dal Grande F."/>
            <person name="Keller J."/>
        </authorList>
    </citation>
    <scope>NUCLEOTIDE SEQUENCE [LARGE SCALE GENOMIC DNA]</scope>
    <source>
        <strain evidence="13 14">SAG 2043</strain>
    </source>
</reference>
<dbReference type="PROSITE" id="PS00018">
    <property type="entry name" value="EF_HAND_1"/>
    <property type="match status" value="3"/>
</dbReference>
<organism evidence="13 14">
    <name type="scientific">[Myrmecia] bisecta</name>
    <dbReference type="NCBI Taxonomy" id="41462"/>
    <lineage>
        <taxon>Eukaryota</taxon>
        <taxon>Viridiplantae</taxon>
        <taxon>Chlorophyta</taxon>
        <taxon>core chlorophytes</taxon>
        <taxon>Trebouxiophyceae</taxon>
        <taxon>Trebouxiales</taxon>
        <taxon>Trebouxiaceae</taxon>
        <taxon>Myrmecia</taxon>
    </lineage>
</organism>
<keyword evidence="3 8" id="KW-0812">Transmembrane</keyword>
<dbReference type="SMART" id="SM00054">
    <property type="entry name" value="EFh"/>
    <property type="match status" value="3"/>
</dbReference>
<feature type="repeat" description="Solcar" evidence="8">
    <location>
        <begin position="294"/>
        <end position="376"/>
    </location>
</feature>
<evidence type="ECO:0000256" key="5">
    <source>
        <dbReference type="ARBA" id="ARBA00022837"/>
    </source>
</evidence>
<dbReference type="Proteomes" id="UP001489004">
    <property type="component" value="Unassembled WGS sequence"/>
</dbReference>
<dbReference type="Pfam" id="PF13499">
    <property type="entry name" value="EF-hand_7"/>
    <property type="match status" value="2"/>
</dbReference>
<feature type="domain" description="EF-hand" evidence="12">
    <location>
        <begin position="65"/>
        <end position="100"/>
    </location>
</feature>
<dbReference type="Gene3D" id="1.50.40.10">
    <property type="entry name" value="Mitochondrial carrier domain"/>
    <property type="match status" value="1"/>
</dbReference>
<keyword evidence="4" id="KW-0677">Repeat</keyword>
<dbReference type="SUPFAM" id="SSF47473">
    <property type="entry name" value="EF-hand"/>
    <property type="match status" value="1"/>
</dbReference>
<dbReference type="PROSITE" id="PS50222">
    <property type="entry name" value="EF_HAND_2"/>
    <property type="match status" value="3"/>
</dbReference>
<gene>
    <name evidence="13" type="ORF">WJX72_009417</name>
</gene>
<dbReference type="AlphaFoldDB" id="A0AAW1PT14"/>
<evidence type="ECO:0000256" key="7">
    <source>
        <dbReference type="ARBA" id="ARBA00023136"/>
    </source>
</evidence>
<dbReference type="InterPro" id="IPR023395">
    <property type="entry name" value="MCP_dom_sf"/>
</dbReference>
<evidence type="ECO:0000313" key="14">
    <source>
        <dbReference type="Proteomes" id="UP001489004"/>
    </source>
</evidence>
<proteinExistence type="inferred from homology"/>
<dbReference type="GO" id="GO:0005743">
    <property type="term" value="C:mitochondrial inner membrane"/>
    <property type="evidence" value="ECO:0007669"/>
    <property type="project" value="UniProtKB-SubCell"/>
</dbReference>
<dbReference type="InterPro" id="IPR002048">
    <property type="entry name" value="EF_hand_dom"/>
</dbReference>
<feature type="domain" description="EF-hand" evidence="12">
    <location>
        <begin position="29"/>
        <end position="64"/>
    </location>
</feature>
<evidence type="ECO:0000256" key="9">
    <source>
        <dbReference type="RuleBase" id="RU000488"/>
    </source>
</evidence>
<dbReference type="Pfam" id="PF00153">
    <property type="entry name" value="Mito_carr"/>
    <property type="match status" value="3"/>
</dbReference>
<keyword evidence="5" id="KW-0106">Calcium</keyword>
<feature type="domain" description="EF-hand" evidence="12">
    <location>
        <begin position="132"/>
        <end position="167"/>
    </location>
</feature>
<dbReference type="InterPro" id="IPR018247">
    <property type="entry name" value="EF_Hand_1_Ca_BS"/>
</dbReference>
<accession>A0AAW1PT14</accession>
<comment type="similarity">
    <text evidence="9">Belongs to the mitochondrial carrier (TC 2.A.29) family.</text>
</comment>
<feature type="region of interest" description="Disordered" evidence="10">
    <location>
        <begin position="487"/>
        <end position="506"/>
    </location>
</feature>
<sequence>MHSTNTRPRTAFAAINLDFFTTLVSRPQHPQAQLKQLFRDIDVDKNGRLDLNELRAALCKLGLPSSEDYLREMMHQYDENQDGTVDWAEFQKYVGRREADIRAAFEKLDAHWEGRISAAALEEDLQHAGLPAGRDDAHKMIQLLDRNKDGVITYDEFRRFVCLLPAAQVVNHNTLFCWVDSADYMDGVECRLCMIPPKHPMQRLLAGGLAGAISRTLVAPLERLRTIRMTGRGSESLSQSVEAMWKDGGLRGLFKGNAATILKVFPQSAIQFATYDCVKDAFMAIFHHKPGSELRQAEKMLAGCVAGASSTVFTYPLETIRTRMSMAGGGGLLTSMALIRQHQGLGGFYQGFTPALINDIISNGLGFWSYELGQTLYRRCHNGKSPSPQERGLIGACTAVVVMSVTMPFEVIMRRLQVQGSPGHPVLYHGLRHAIVKMARDEGPGAFFRGSLSSYLKVAPSIGATYFLYALIVQLWGIRGLRRYPHDDRQQQGSRQAAKAANGSRDCAKEMAKVAPHV</sequence>
<dbReference type="FunFam" id="1.10.238.10:FF:000003">
    <property type="entry name" value="Calmodulin A"/>
    <property type="match status" value="1"/>
</dbReference>
<comment type="subcellular location">
    <subcellularLocation>
        <location evidence="1">Mitochondrion inner membrane</location>
        <topology evidence="1">Multi-pass membrane protein</topology>
    </subcellularLocation>
</comment>
<keyword evidence="2 9" id="KW-0813">Transport</keyword>
<comment type="caution">
    <text evidence="13">The sequence shown here is derived from an EMBL/GenBank/DDBJ whole genome shotgun (WGS) entry which is preliminary data.</text>
</comment>
<evidence type="ECO:0000313" key="13">
    <source>
        <dbReference type="EMBL" id="KAK9813123.1"/>
    </source>
</evidence>
<feature type="repeat" description="Solcar" evidence="8">
    <location>
        <begin position="198"/>
        <end position="281"/>
    </location>
</feature>
<dbReference type="SUPFAM" id="SSF103506">
    <property type="entry name" value="Mitochondrial carrier"/>
    <property type="match status" value="1"/>
</dbReference>
<dbReference type="EMBL" id="JALJOR010000008">
    <property type="protein sequence ID" value="KAK9813123.1"/>
    <property type="molecule type" value="Genomic_DNA"/>
</dbReference>
<dbReference type="InterPro" id="IPR018108">
    <property type="entry name" value="MCP_transmembrane"/>
</dbReference>
<dbReference type="InterPro" id="IPR011992">
    <property type="entry name" value="EF-hand-dom_pair"/>
</dbReference>
<keyword evidence="7 8" id="KW-0472">Membrane</keyword>
<dbReference type="PROSITE" id="PS50920">
    <property type="entry name" value="SOLCAR"/>
    <property type="match status" value="3"/>
</dbReference>
<keyword evidence="14" id="KW-1185">Reference proteome</keyword>
<evidence type="ECO:0000256" key="8">
    <source>
        <dbReference type="PROSITE-ProRule" id="PRU00282"/>
    </source>
</evidence>
<dbReference type="InterPro" id="IPR002067">
    <property type="entry name" value="MCP"/>
</dbReference>
<name>A0AAW1PT14_9CHLO</name>
<feature type="repeat" description="Solcar" evidence="8">
    <location>
        <begin position="386"/>
        <end position="475"/>
    </location>
</feature>
<evidence type="ECO:0000256" key="1">
    <source>
        <dbReference type="ARBA" id="ARBA00004448"/>
    </source>
</evidence>
<evidence type="ECO:0000256" key="4">
    <source>
        <dbReference type="ARBA" id="ARBA00022737"/>
    </source>
</evidence>
<protein>
    <recommendedName>
        <fullName evidence="12">EF-hand domain-containing protein</fullName>
    </recommendedName>
</protein>
<evidence type="ECO:0000256" key="10">
    <source>
        <dbReference type="SAM" id="MobiDB-lite"/>
    </source>
</evidence>
<evidence type="ECO:0000256" key="6">
    <source>
        <dbReference type="ARBA" id="ARBA00022989"/>
    </source>
</evidence>